<dbReference type="RefSeq" id="WP_386735089.1">
    <property type="nucleotide sequence ID" value="NZ_JBHRXI010000010.1"/>
</dbReference>
<dbReference type="EMBL" id="JBHRXI010000010">
    <property type="protein sequence ID" value="MFC3613896.1"/>
    <property type="molecule type" value="Genomic_DNA"/>
</dbReference>
<gene>
    <name evidence="1" type="ORF">ACFORG_09020</name>
</gene>
<evidence type="ECO:0008006" key="3">
    <source>
        <dbReference type="Google" id="ProtNLM"/>
    </source>
</evidence>
<comment type="caution">
    <text evidence="1">The sequence shown here is derived from an EMBL/GenBank/DDBJ whole genome shotgun (WGS) entry which is preliminary data.</text>
</comment>
<evidence type="ECO:0000313" key="1">
    <source>
        <dbReference type="EMBL" id="MFC3613896.1"/>
    </source>
</evidence>
<dbReference type="PROSITE" id="PS51257">
    <property type="entry name" value="PROKAR_LIPOPROTEIN"/>
    <property type="match status" value="1"/>
</dbReference>
<keyword evidence="2" id="KW-1185">Reference proteome</keyword>
<organism evidence="1 2">
    <name type="scientific">Lutimaribacter marinistellae</name>
    <dbReference type="NCBI Taxonomy" id="1820329"/>
    <lineage>
        <taxon>Bacteria</taxon>
        <taxon>Pseudomonadati</taxon>
        <taxon>Pseudomonadota</taxon>
        <taxon>Alphaproteobacteria</taxon>
        <taxon>Rhodobacterales</taxon>
        <taxon>Roseobacteraceae</taxon>
        <taxon>Lutimaribacter</taxon>
    </lineage>
</organism>
<proteinExistence type="predicted"/>
<reference evidence="2" key="1">
    <citation type="journal article" date="2019" name="Int. J. Syst. Evol. Microbiol.">
        <title>The Global Catalogue of Microorganisms (GCM) 10K type strain sequencing project: providing services to taxonomists for standard genome sequencing and annotation.</title>
        <authorList>
            <consortium name="The Broad Institute Genomics Platform"/>
            <consortium name="The Broad Institute Genome Sequencing Center for Infectious Disease"/>
            <person name="Wu L."/>
            <person name="Ma J."/>
        </authorList>
    </citation>
    <scope>NUCLEOTIDE SEQUENCE [LARGE SCALE GENOMIC DNA]</scope>
    <source>
        <strain evidence="2">KCTC 42911</strain>
    </source>
</reference>
<evidence type="ECO:0000313" key="2">
    <source>
        <dbReference type="Proteomes" id="UP001595629"/>
    </source>
</evidence>
<sequence length="138" mass="14520">MIRSLILLAFALLAACNTPSPHFSGIAATRVSVEGSTFDIRLRGNLAEAIRLTPEADARFAVIAPRAGRAMAQVSGCNILKVMGDSAVQLGVLGCDPDAGQRLLNAARIGPDYDCFETSTLSGGVDGVVYRDYECAPF</sequence>
<name>A0ABV7TF07_9RHOB</name>
<dbReference type="Proteomes" id="UP001595629">
    <property type="component" value="Unassembled WGS sequence"/>
</dbReference>
<protein>
    <recommendedName>
        <fullName evidence="3">Lipoprotein</fullName>
    </recommendedName>
</protein>
<accession>A0ABV7TF07</accession>